<comment type="caution">
    <text evidence="2">The sequence shown here is derived from an EMBL/GenBank/DDBJ whole genome shotgun (WGS) entry which is preliminary data.</text>
</comment>
<evidence type="ECO:0000256" key="1">
    <source>
        <dbReference type="SAM" id="Phobius"/>
    </source>
</evidence>
<feature type="transmembrane region" description="Helical" evidence="1">
    <location>
        <begin position="128"/>
        <end position="151"/>
    </location>
</feature>
<reference evidence="2" key="2">
    <citation type="submission" date="2021-04" db="EMBL/GenBank/DDBJ databases">
        <authorList>
            <person name="Gilroy R."/>
        </authorList>
    </citation>
    <scope>NUCLEOTIDE SEQUENCE</scope>
    <source>
        <strain evidence="2">USAMLcec3-2134</strain>
    </source>
</reference>
<name>A0A9D2SCE6_9FIRM</name>
<accession>A0A9D2SCE6</accession>
<keyword evidence="1" id="KW-0812">Transmembrane</keyword>
<evidence type="ECO:0008006" key="4">
    <source>
        <dbReference type="Google" id="ProtNLM"/>
    </source>
</evidence>
<protein>
    <recommendedName>
        <fullName evidence="4">DUF418 domain-containing protein</fullName>
    </recommendedName>
</protein>
<proteinExistence type="predicted"/>
<sequence>MKEKRTKTKRLLALDAARGLAVIGMYIQHFALNERNSFVSGNTMILFMLCSGISYTLMGRKLLAGEETAEEFRTRVLARSVFIDLAGYVLILLNGPFAVVLPAYAMLFSLALILIGRPAGTLAAVSAALYAAAPPLMIVGLSLFADAALLADIAGGPLSALAWMPVFVAGMAIGRLNLKDSGVAKRMIALGAAVLIPVKLFTVFALPALRAAVENRMMQAPMAEADPWAVWPRNAQQVQWHLIFMDMPQGGSMFELLIGTGGSLILLGVLLLAEKKLAAWYRPFACAGRSALTLYALQFLIAWGAALAGVEVTGLEIGSFLFGDVLVAAAAVAAGCLLAKLPNAPMEAALRKFEGCFLGPR</sequence>
<evidence type="ECO:0000313" key="2">
    <source>
        <dbReference type="EMBL" id="HJB90649.1"/>
    </source>
</evidence>
<evidence type="ECO:0000313" key="3">
    <source>
        <dbReference type="Proteomes" id="UP000886883"/>
    </source>
</evidence>
<dbReference type="AlphaFoldDB" id="A0A9D2SCE6"/>
<feature type="transmembrane region" description="Helical" evidence="1">
    <location>
        <begin position="188"/>
        <end position="209"/>
    </location>
</feature>
<feature type="transmembrane region" description="Helical" evidence="1">
    <location>
        <begin position="157"/>
        <end position="176"/>
    </location>
</feature>
<feature type="transmembrane region" description="Helical" evidence="1">
    <location>
        <begin position="320"/>
        <end position="341"/>
    </location>
</feature>
<feature type="transmembrane region" description="Helical" evidence="1">
    <location>
        <begin position="294"/>
        <end position="314"/>
    </location>
</feature>
<gene>
    <name evidence="2" type="ORF">H9763_04160</name>
</gene>
<dbReference type="EMBL" id="DWXE01000013">
    <property type="protein sequence ID" value="HJB90649.1"/>
    <property type="molecule type" value="Genomic_DNA"/>
</dbReference>
<dbReference type="Proteomes" id="UP000886883">
    <property type="component" value="Unassembled WGS sequence"/>
</dbReference>
<feature type="transmembrane region" description="Helical" evidence="1">
    <location>
        <begin position="99"/>
        <end position="116"/>
    </location>
</feature>
<keyword evidence="1" id="KW-0472">Membrane</keyword>
<feature type="transmembrane region" description="Helical" evidence="1">
    <location>
        <begin position="37"/>
        <end position="55"/>
    </location>
</feature>
<reference evidence="2" key="1">
    <citation type="journal article" date="2021" name="PeerJ">
        <title>Extensive microbial diversity within the chicken gut microbiome revealed by metagenomics and culture.</title>
        <authorList>
            <person name="Gilroy R."/>
            <person name="Ravi A."/>
            <person name="Getino M."/>
            <person name="Pursley I."/>
            <person name="Horton D.L."/>
            <person name="Alikhan N.F."/>
            <person name="Baker D."/>
            <person name="Gharbi K."/>
            <person name="Hall N."/>
            <person name="Watson M."/>
            <person name="Adriaenssens E.M."/>
            <person name="Foster-Nyarko E."/>
            <person name="Jarju S."/>
            <person name="Secka A."/>
            <person name="Antonio M."/>
            <person name="Oren A."/>
            <person name="Chaudhuri R.R."/>
            <person name="La Ragione R."/>
            <person name="Hildebrand F."/>
            <person name="Pallen M.J."/>
        </authorList>
    </citation>
    <scope>NUCLEOTIDE SEQUENCE</scope>
    <source>
        <strain evidence="2">USAMLcec3-2134</strain>
    </source>
</reference>
<feature type="transmembrane region" description="Helical" evidence="1">
    <location>
        <begin position="253"/>
        <end position="273"/>
    </location>
</feature>
<organism evidence="2 3">
    <name type="scientific">Candidatus Eisenbergiella merdigallinarum</name>
    <dbReference type="NCBI Taxonomy" id="2838552"/>
    <lineage>
        <taxon>Bacteria</taxon>
        <taxon>Bacillati</taxon>
        <taxon>Bacillota</taxon>
        <taxon>Clostridia</taxon>
        <taxon>Lachnospirales</taxon>
        <taxon>Lachnospiraceae</taxon>
        <taxon>Eisenbergiella</taxon>
    </lineage>
</organism>
<keyword evidence="1" id="KW-1133">Transmembrane helix</keyword>